<dbReference type="Proteomes" id="UP001152795">
    <property type="component" value="Unassembled WGS sequence"/>
</dbReference>
<proteinExistence type="predicted"/>
<reference evidence="1" key="1">
    <citation type="submission" date="2020-04" db="EMBL/GenBank/DDBJ databases">
        <authorList>
            <person name="Alioto T."/>
            <person name="Alioto T."/>
            <person name="Gomez Garrido J."/>
        </authorList>
    </citation>
    <scope>NUCLEOTIDE SEQUENCE</scope>
    <source>
        <strain evidence="1">A484AB</strain>
    </source>
</reference>
<keyword evidence="2" id="KW-1185">Reference proteome</keyword>
<dbReference type="EMBL" id="CACRXK020022567">
    <property type="protein sequence ID" value="CAB4036935.1"/>
    <property type="molecule type" value="Genomic_DNA"/>
</dbReference>
<name>A0A7D9JV46_PARCT</name>
<evidence type="ECO:0000313" key="1">
    <source>
        <dbReference type="EMBL" id="CAB4036935.1"/>
    </source>
</evidence>
<evidence type="ECO:0000313" key="2">
    <source>
        <dbReference type="Proteomes" id="UP001152795"/>
    </source>
</evidence>
<gene>
    <name evidence="1" type="ORF">PACLA_8A074744</name>
</gene>
<protein>
    <submittedName>
        <fullName evidence="1">Uncharacterized protein</fullName>
    </submittedName>
</protein>
<accession>A0A7D9JV46</accession>
<comment type="caution">
    <text evidence="1">The sequence shown here is derived from an EMBL/GenBank/DDBJ whole genome shotgun (WGS) entry which is preliminary data.</text>
</comment>
<sequence>MYSHTLSEDGKSVFYKRKVLLGKRELVIDSGKFGVCKKELSKACKYSLRMSVKQYVEKASVNIVAEHVRKVKQWFRDEKVSMGPGLRFLVVRICSMLGIKPKENLRDVYPSPRCEAHEFMFYGILVPHFGWYVNDCIYYRRWVKVVRELSKDCGEGSEIRPRFIFWEDWYERYWLGFKETDKKGFIKCGKP</sequence>
<organism evidence="1 2">
    <name type="scientific">Paramuricea clavata</name>
    <name type="common">Red gorgonian</name>
    <name type="synonym">Violescent sea-whip</name>
    <dbReference type="NCBI Taxonomy" id="317549"/>
    <lineage>
        <taxon>Eukaryota</taxon>
        <taxon>Metazoa</taxon>
        <taxon>Cnidaria</taxon>
        <taxon>Anthozoa</taxon>
        <taxon>Octocorallia</taxon>
        <taxon>Malacalcyonacea</taxon>
        <taxon>Plexauridae</taxon>
        <taxon>Paramuricea</taxon>
    </lineage>
</organism>
<dbReference type="AlphaFoldDB" id="A0A7D9JV46"/>